<dbReference type="EMBL" id="JH687915">
    <property type="protein sequence ID" value="EJD34885.1"/>
    <property type="molecule type" value="Genomic_DNA"/>
</dbReference>
<evidence type="ECO:0000256" key="1">
    <source>
        <dbReference type="ARBA" id="ARBA00001678"/>
    </source>
</evidence>
<proteinExistence type="inferred from homology"/>
<evidence type="ECO:0000313" key="13">
    <source>
        <dbReference type="EMBL" id="EJD34885.1"/>
    </source>
</evidence>
<protein>
    <recommendedName>
        <fullName evidence="4">mannan endo-1,4-beta-mannosidase</fullName>
        <ecNumber evidence="4">3.2.1.78</ecNumber>
    </recommendedName>
</protein>
<evidence type="ECO:0000256" key="5">
    <source>
        <dbReference type="ARBA" id="ARBA00022525"/>
    </source>
</evidence>
<evidence type="ECO:0000256" key="8">
    <source>
        <dbReference type="ARBA" id="ARBA00023295"/>
    </source>
</evidence>
<reference evidence="14" key="1">
    <citation type="journal article" date="2012" name="Science">
        <title>The Paleozoic origin of enzymatic lignin decomposition reconstructed from 31 fungal genomes.</title>
        <authorList>
            <person name="Floudas D."/>
            <person name="Binder M."/>
            <person name="Riley R."/>
            <person name="Barry K."/>
            <person name="Blanchette R.A."/>
            <person name="Henrissat B."/>
            <person name="Martinez A.T."/>
            <person name="Otillar R."/>
            <person name="Spatafora J.W."/>
            <person name="Yadav J.S."/>
            <person name="Aerts A."/>
            <person name="Benoit I."/>
            <person name="Boyd A."/>
            <person name="Carlson A."/>
            <person name="Copeland A."/>
            <person name="Coutinho P.M."/>
            <person name="de Vries R.P."/>
            <person name="Ferreira P."/>
            <person name="Findley K."/>
            <person name="Foster B."/>
            <person name="Gaskell J."/>
            <person name="Glotzer D."/>
            <person name="Gorecki P."/>
            <person name="Heitman J."/>
            <person name="Hesse C."/>
            <person name="Hori C."/>
            <person name="Igarashi K."/>
            <person name="Jurgens J.A."/>
            <person name="Kallen N."/>
            <person name="Kersten P."/>
            <person name="Kohler A."/>
            <person name="Kuees U."/>
            <person name="Kumar T.K.A."/>
            <person name="Kuo A."/>
            <person name="LaButti K."/>
            <person name="Larrondo L.F."/>
            <person name="Lindquist E."/>
            <person name="Ling A."/>
            <person name="Lombard V."/>
            <person name="Lucas S."/>
            <person name="Lundell T."/>
            <person name="Martin R."/>
            <person name="McLaughlin D.J."/>
            <person name="Morgenstern I."/>
            <person name="Morin E."/>
            <person name="Murat C."/>
            <person name="Nagy L.G."/>
            <person name="Nolan M."/>
            <person name="Ohm R.A."/>
            <person name="Patyshakuliyeva A."/>
            <person name="Rokas A."/>
            <person name="Ruiz-Duenas F.J."/>
            <person name="Sabat G."/>
            <person name="Salamov A."/>
            <person name="Samejima M."/>
            <person name="Schmutz J."/>
            <person name="Slot J.C."/>
            <person name="St John F."/>
            <person name="Stenlid J."/>
            <person name="Sun H."/>
            <person name="Sun S."/>
            <person name="Syed K."/>
            <person name="Tsang A."/>
            <person name="Wiebenga A."/>
            <person name="Young D."/>
            <person name="Pisabarro A."/>
            <person name="Eastwood D.C."/>
            <person name="Martin F."/>
            <person name="Cullen D."/>
            <person name="Grigoriev I.V."/>
            <person name="Hibbett D.S."/>
        </authorList>
    </citation>
    <scope>NUCLEOTIDE SEQUENCE [LARGE SCALE GENOMIC DNA]</scope>
    <source>
        <strain evidence="14">TFB10046</strain>
    </source>
</reference>
<dbReference type="GO" id="GO:0046355">
    <property type="term" value="P:mannan catabolic process"/>
    <property type="evidence" value="ECO:0007669"/>
    <property type="project" value="UniProtKB-ARBA"/>
</dbReference>
<evidence type="ECO:0000313" key="14">
    <source>
        <dbReference type="Proteomes" id="UP000006514"/>
    </source>
</evidence>
<feature type="domain" description="Glycoside hydrolase family 5" evidence="12">
    <location>
        <begin position="70"/>
        <end position="367"/>
    </location>
</feature>
<dbReference type="OrthoDB" id="428177at2759"/>
<comment type="subcellular location">
    <subcellularLocation>
        <location evidence="2">Secreted</location>
    </subcellularLocation>
</comment>
<dbReference type="Pfam" id="PF00150">
    <property type="entry name" value="Cellulase"/>
    <property type="match status" value="1"/>
</dbReference>
<organism evidence="13 14">
    <name type="scientific">Auricularia subglabra (strain TFB-10046 / SS5)</name>
    <name type="common">White-rot fungus</name>
    <name type="synonym">Auricularia delicata (strain TFB10046)</name>
    <dbReference type="NCBI Taxonomy" id="717982"/>
    <lineage>
        <taxon>Eukaryota</taxon>
        <taxon>Fungi</taxon>
        <taxon>Dikarya</taxon>
        <taxon>Basidiomycota</taxon>
        <taxon>Agaricomycotina</taxon>
        <taxon>Agaricomycetes</taxon>
        <taxon>Auriculariales</taxon>
        <taxon>Auriculariaceae</taxon>
        <taxon>Auricularia</taxon>
    </lineage>
</organism>
<dbReference type="OMA" id="QDGWLNC"/>
<evidence type="ECO:0000256" key="7">
    <source>
        <dbReference type="ARBA" id="ARBA00022801"/>
    </source>
</evidence>
<evidence type="ECO:0000256" key="6">
    <source>
        <dbReference type="ARBA" id="ARBA00022729"/>
    </source>
</evidence>
<keyword evidence="5" id="KW-0964">Secreted</keyword>
<feature type="region of interest" description="Disordered" evidence="10">
    <location>
        <begin position="26"/>
        <end position="69"/>
    </location>
</feature>
<feature type="signal peptide" evidence="11">
    <location>
        <begin position="1"/>
        <end position="18"/>
    </location>
</feature>
<evidence type="ECO:0000256" key="4">
    <source>
        <dbReference type="ARBA" id="ARBA00012706"/>
    </source>
</evidence>
<sequence length="412" mass="45250">MKFASLSTALVLVGIATALPSGLQRRCERPSNTTVLPEPTETMSIPPTEDPAPMPTAAPLPPPSSDGGSGANVFGGSNLYYVAGTNSDQRKYLFGAMQDANMKVLRVWLDSQKNGFTKGTPIRDIPDLETSIGQWDDTVLNWMDEVMLDAHAYGIKLLISMHSNNALYRPDVYANAFGGPDGFYTRQDAQEAFDNRLRHVMDHVHTSLGKKWSELSEYIFAFEAQNEAMIGLGQEYIQSHQEWQCDRAKTIRSALNGNTGILVTTGGASWVDESIQDGWLNCPELDIVALHAYGQGDFDTGKLQGVVQRAQNAGKRLMMQEWGVCYYQTDKNQNCDSGPADGNRGANVAQWAAQIQAAGLSWLYWQVLPNADPHWGGDFEIGVGEPGWEELKQASRDARSLLGAFDFSGFIL</sequence>
<keyword evidence="7 9" id="KW-0378">Hydrolase</keyword>
<dbReference type="SUPFAM" id="SSF51445">
    <property type="entry name" value="(Trans)glycosidases"/>
    <property type="match status" value="1"/>
</dbReference>
<dbReference type="GO" id="GO:0005576">
    <property type="term" value="C:extracellular region"/>
    <property type="evidence" value="ECO:0007669"/>
    <property type="project" value="UniProtKB-SubCell"/>
</dbReference>
<dbReference type="eggNOG" id="ENOG502S50Q">
    <property type="taxonomic scope" value="Eukaryota"/>
</dbReference>
<dbReference type="Gene3D" id="3.20.20.80">
    <property type="entry name" value="Glycosidases"/>
    <property type="match status" value="1"/>
</dbReference>
<feature type="compositionally biased region" description="Polar residues" evidence="10">
    <location>
        <begin position="30"/>
        <end position="45"/>
    </location>
</feature>
<dbReference type="GO" id="GO:0016985">
    <property type="term" value="F:mannan endo-1,4-beta-mannosidase activity"/>
    <property type="evidence" value="ECO:0007669"/>
    <property type="project" value="UniProtKB-EC"/>
</dbReference>
<dbReference type="PANTHER" id="PTHR31451">
    <property type="match status" value="1"/>
</dbReference>
<evidence type="ECO:0000256" key="2">
    <source>
        <dbReference type="ARBA" id="ARBA00004613"/>
    </source>
</evidence>
<name>J0WQP6_AURST</name>
<comment type="catalytic activity">
    <reaction evidence="1">
        <text>Random hydrolysis of (1-&gt;4)-beta-D-mannosidic linkages in mannans, galactomannans and glucomannans.</text>
        <dbReference type="EC" id="3.2.1.78"/>
    </reaction>
</comment>
<accession>J0WQP6</accession>
<evidence type="ECO:0000256" key="9">
    <source>
        <dbReference type="RuleBase" id="RU361153"/>
    </source>
</evidence>
<evidence type="ECO:0000259" key="12">
    <source>
        <dbReference type="Pfam" id="PF00150"/>
    </source>
</evidence>
<dbReference type="InParanoid" id="J0WQP6"/>
<dbReference type="InterPro" id="IPR017853">
    <property type="entry name" value="GH"/>
</dbReference>
<gene>
    <name evidence="13" type="ORF">AURDEDRAFT_109188</name>
</gene>
<dbReference type="InterPro" id="IPR045053">
    <property type="entry name" value="MAN-like"/>
</dbReference>
<dbReference type="InterPro" id="IPR001547">
    <property type="entry name" value="Glyco_hydro_5"/>
</dbReference>
<evidence type="ECO:0000256" key="3">
    <source>
        <dbReference type="ARBA" id="ARBA00005641"/>
    </source>
</evidence>
<evidence type="ECO:0000256" key="10">
    <source>
        <dbReference type="SAM" id="MobiDB-lite"/>
    </source>
</evidence>
<keyword evidence="8 9" id="KW-0326">Glycosidase</keyword>
<dbReference type="Proteomes" id="UP000006514">
    <property type="component" value="Unassembled WGS sequence"/>
</dbReference>
<dbReference type="EC" id="3.2.1.78" evidence="4"/>
<keyword evidence="6 11" id="KW-0732">Signal</keyword>
<dbReference type="AlphaFoldDB" id="J0WQP6"/>
<feature type="chain" id="PRO_5003741289" description="mannan endo-1,4-beta-mannosidase" evidence="11">
    <location>
        <begin position="19"/>
        <end position="412"/>
    </location>
</feature>
<dbReference type="KEGG" id="adl:AURDEDRAFT_109188"/>
<dbReference type="PANTHER" id="PTHR31451:SF39">
    <property type="entry name" value="MANNAN ENDO-1,4-BETA-MANNOSIDASE 1"/>
    <property type="match status" value="1"/>
</dbReference>
<comment type="similarity">
    <text evidence="3 9">Belongs to the glycosyl hydrolase 5 (cellulase A) family.</text>
</comment>
<evidence type="ECO:0000256" key="11">
    <source>
        <dbReference type="SAM" id="SignalP"/>
    </source>
</evidence>
<keyword evidence="14" id="KW-1185">Reference proteome</keyword>
<feature type="compositionally biased region" description="Pro residues" evidence="10">
    <location>
        <begin position="48"/>
        <end position="64"/>
    </location>
</feature>